<organism evidence="1 2">
    <name type="scientific">Posidoniimonas polymericola</name>
    <dbReference type="NCBI Taxonomy" id="2528002"/>
    <lineage>
        <taxon>Bacteria</taxon>
        <taxon>Pseudomonadati</taxon>
        <taxon>Planctomycetota</taxon>
        <taxon>Planctomycetia</taxon>
        <taxon>Pirellulales</taxon>
        <taxon>Lacipirellulaceae</taxon>
        <taxon>Posidoniimonas</taxon>
    </lineage>
</organism>
<dbReference type="AlphaFoldDB" id="A0A5C5YHV8"/>
<dbReference type="Proteomes" id="UP000318478">
    <property type="component" value="Unassembled WGS sequence"/>
</dbReference>
<dbReference type="EMBL" id="SJPO01000010">
    <property type="protein sequence ID" value="TWT73422.1"/>
    <property type="molecule type" value="Genomic_DNA"/>
</dbReference>
<evidence type="ECO:0000313" key="2">
    <source>
        <dbReference type="Proteomes" id="UP000318478"/>
    </source>
</evidence>
<name>A0A5C5YHV8_9BACT</name>
<dbReference type="SUPFAM" id="SSF53795">
    <property type="entry name" value="PEP carboxykinase-like"/>
    <property type="match status" value="1"/>
</dbReference>
<comment type="caution">
    <text evidence="1">The sequence shown here is derived from an EMBL/GenBank/DDBJ whole genome shotgun (WGS) entry which is preliminary data.</text>
</comment>
<reference evidence="1 2" key="1">
    <citation type="submission" date="2019-02" db="EMBL/GenBank/DDBJ databases">
        <title>Deep-cultivation of Planctomycetes and their phenomic and genomic characterization uncovers novel biology.</title>
        <authorList>
            <person name="Wiegand S."/>
            <person name="Jogler M."/>
            <person name="Boedeker C."/>
            <person name="Pinto D."/>
            <person name="Vollmers J."/>
            <person name="Rivas-Marin E."/>
            <person name="Kohn T."/>
            <person name="Peeters S.H."/>
            <person name="Heuer A."/>
            <person name="Rast P."/>
            <person name="Oberbeckmann S."/>
            <person name="Bunk B."/>
            <person name="Jeske O."/>
            <person name="Meyerdierks A."/>
            <person name="Storesund J.E."/>
            <person name="Kallscheuer N."/>
            <person name="Luecker S."/>
            <person name="Lage O.M."/>
            <person name="Pohl T."/>
            <person name="Merkel B.J."/>
            <person name="Hornburger P."/>
            <person name="Mueller R.-W."/>
            <person name="Bruemmer F."/>
            <person name="Labrenz M."/>
            <person name="Spormann A.M."/>
            <person name="Op Den Camp H."/>
            <person name="Overmann J."/>
            <person name="Amann R."/>
            <person name="Jetten M.S.M."/>
            <person name="Mascher T."/>
            <person name="Medema M.H."/>
            <person name="Devos D.P."/>
            <person name="Kaster A.-K."/>
            <person name="Ovreas L."/>
            <person name="Rohde M."/>
            <person name="Galperin M.Y."/>
            <person name="Jogler C."/>
        </authorList>
    </citation>
    <scope>NUCLEOTIDE SEQUENCE [LARGE SCALE GENOMIC DNA]</scope>
    <source>
        <strain evidence="1 2">Pla123a</strain>
    </source>
</reference>
<dbReference type="Pfam" id="PF16260">
    <property type="entry name" value="DUF4914"/>
    <property type="match status" value="1"/>
</dbReference>
<protein>
    <recommendedName>
        <fullName evidence="3">DUF4914 domain-containing protein</fullName>
    </recommendedName>
</protein>
<evidence type="ECO:0000313" key="1">
    <source>
        <dbReference type="EMBL" id="TWT73422.1"/>
    </source>
</evidence>
<sequence>MITDELPNLSLSRSAEQVLAEAKSVRFFNTAAELAEAAVPADGVDEQGYFTVGYDVNGTFTPEAKVCRVKNGISANYLEAYMRRRDPNCMVIADDRATDKQTYKGRFGEDFEPLRQETFEWLKTQDLACFFFDAGLPGKGLPAVVIAPANAAFFAFGLAELQGIVPLDVIREKGEGYHHSAIIYIAPPFRHTHFDGKQVVVHNRRDILHELFSYNLYPGPSAKKGVYGMLLNFGEQAGWTTAHCSTVQVLTPYDNTVTVMHEGASGGGKSEMLEQMHRESDGRLKLGTNLVSGERRYVSIPRGCELRPVTDDMALCHPDLQHPEARERKLSLIDAEHAWFLRVNHITKYGTDPHLEALTMDPEAPLLFLNIDAVPGSTALIWDAIEDEPGKKCPNPRLVFPRKNYPGIVSEPVTVDIRSFGVRCPPCTAEHPTYGIMGLFHLLPPSLAWLWRLVAPRGHGNPSIVDTGGMSSEGVGSYWPFATGRRVDQANILFHQVMDTPDTMFLLIPNQHIGCWETGFAPQWIAREYLARRGAAEFAPGKVLDARCPLLGRTPRTIQVEGQVVGHWFLQVETQPEVGEEGYDRGAEMLTTFFHEQISKYLNDDLDPKAQEIIRACLDGASVADYERLSQV</sequence>
<proteinExistence type="predicted"/>
<accession>A0A5C5YHV8</accession>
<keyword evidence="2" id="KW-1185">Reference proteome</keyword>
<evidence type="ECO:0008006" key="3">
    <source>
        <dbReference type="Google" id="ProtNLM"/>
    </source>
</evidence>
<gene>
    <name evidence="1" type="ORF">Pla123a_37570</name>
</gene>
<dbReference type="InterPro" id="IPR032583">
    <property type="entry name" value="DUF4914"/>
</dbReference>
<dbReference type="OrthoDB" id="9763944at2"/>
<dbReference type="RefSeq" id="WP_146589747.1">
    <property type="nucleotide sequence ID" value="NZ_SJPO01000010.1"/>
</dbReference>